<keyword evidence="2" id="KW-0560">Oxidoreductase</keyword>
<dbReference type="GO" id="GO:0051213">
    <property type="term" value="F:dioxygenase activity"/>
    <property type="evidence" value="ECO:0007669"/>
    <property type="project" value="UniProtKB-KW"/>
</dbReference>
<gene>
    <name evidence="2" type="ORF">NIES2135_01650</name>
</gene>
<dbReference type="PROSITE" id="PS51819">
    <property type="entry name" value="VOC"/>
    <property type="match status" value="1"/>
</dbReference>
<dbReference type="CDD" id="cd07245">
    <property type="entry name" value="VOC_like"/>
    <property type="match status" value="1"/>
</dbReference>
<dbReference type="InterPro" id="IPR050383">
    <property type="entry name" value="GlyoxalaseI/FosfomycinResist"/>
</dbReference>
<dbReference type="Proteomes" id="UP000217895">
    <property type="component" value="Chromosome"/>
</dbReference>
<keyword evidence="2" id="KW-0223">Dioxygenase</keyword>
<evidence type="ECO:0000313" key="3">
    <source>
        <dbReference type="Proteomes" id="UP000217895"/>
    </source>
</evidence>
<name>A0A1Z4J9H4_LEPBY</name>
<dbReference type="InterPro" id="IPR004360">
    <property type="entry name" value="Glyas_Fos-R_dOase_dom"/>
</dbReference>
<evidence type="ECO:0000259" key="1">
    <source>
        <dbReference type="PROSITE" id="PS51819"/>
    </source>
</evidence>
<dbReference type="AlphaFoldDB" id="A0A1Z4J9H4"/>
<dbReference type="PANTHER" id="PTHR21366:SF22">
    <property type="entry name" value="VOC DOMAIN-CONTAINING PROTEIN"/>
    <property type="match status" value="1"/>
</dbReference>
<organism evidence="2 3">
    <name type="scientific">Leptolyngbya boryana NIES-2135</name>
    <dbReference type="NCBI Taxonomy" id="1973484"/>
    <lineage>
        <taxon>Bacteria</taxon>
        <taxon>Bacillati</taxon>
        <taxon>Cyanobacteriota</taxon>
        <taxon>Cyanophyceae</taxon>
        <taxon>Leptolyngbyales</taxon>
        <taxon>Leptolyngbyaceae</taxon>
        <taxon>Leptolyngbya group</taxon>
        <taxon>Leptolyngbya</taxon>
    </lineage>
</organism>
<reference evidence="2 3" key="1">
    <citation type="submission" date="2017-06" db="EMBL/GenBank/DDBJ databases">
        <title>Genome sequencing of cyanobaciteial culture collection at National Institute for Environmental Studies (NIES).</title>
        <authorList>
            <person name="Hirose Y."/>
            <person name="Shimura Y."/>
            <person name="Fujisawa T."/>
            <person name="Nakamura Y."/>
            <person name="Kawachi M."/>
        </authorList>
    </citation>
    <scope>NUCLEOTIDE SEQUENCE [LARGE SCALE GENOMIC DNA]</scope>
    <source>
        <strain evidence="2 3">NIES-2135</strain>
    </source>
</reference>
<dbReference type="EMBL" id="AP018203">
    <property type="protein sequence ID" value="BAY53361.1"/>
    <property type="molecule type" value="Genomic_DNA"/>
</dbReference>
<protein>
    <submittedName>
        <fullName evidence="2">Glyoxalase/bleomycin resistance protein/dioxygenase</fullName>
    </submittedName>
</protein>
<evidence type="ECO:0000313" key="2">
    <source>
        <dbReference type="EMBL" id="BAY53361.1"/>
    </source>
</evidence>
<dbReference type="SUPFAM" id="SSF54593">
    <property type="entry name" value="Glyoxalase/Bleomycin resistance protein/Dihydroxybiphenyl dioxygenase"/>
    <property type="match status" value="1"/>
</dbReference>
<feature type="domain" description="VOC" evidence="1">
    <location>
        <begin position="7"/>
        <end position="121"/>
    </location>
</feature>
<keyword evidence="3" id="KW-1185">Reference proteome</keyword>
<sequence>MVMQLTQFLHAAIVVSDLEKSEQFYGTVLGLKKIDRVLKFPGAWYEIGSFQIHLIADSAPVSETFAEKWGRNRHLAFSVENIETAKATLIQAGCEIQMSASGRPALFVKDPDGNIIELGEA</sequence>
<dbReference type="Gene3D" id="3.10.180.10">
    <property type="entry name" value="2,3-Dihydroxybiphenyl 1,2-Dioxygenase, domain 1"/>
    <property type="match status" value="1"/>
</dbReference>
<accession>A0A1Z4J9H4</accession>
<proteinExistence type="predicted"/>
<dbReference type="InterPro" id="IPR029068">
    <property type="entry name" value="Glyas_Bleomycin-R_OHBP_Dase"/>
</dbReference>
<dbReference type="InterPro" id="IPR037523">
    <property type="entry name" value="VOC_core"/>
</dbReference>
<dbReference type="Pfam" id="PF00903">
    <property type="entry name" value="Glyoxalase"/>
    <property type="match status" value="1"/>
</dbReference>
<dbReference type="PANTHER" id="PTHR21366">
    <property type="entry name" value="GLYOXALASE FAMILY PROTEIN"/>
    <property type="match status" value="1"/>
</dbReference>